<dbReference type="EMBL" id="BKCJ011075641">
    <property type="protein sequence ID" value="GFC80561.1"/>
    <property type="molecule type" value="Genomic_DNA"/>
</dbReference>
<feature type="region of interest" description="Disordered" evidence="1">
    <location>
        <begin position="70"/>
        <end position="95"/>
    </location>
</feature>
<feature type="region of interest" description="Disordered" evidence="1">
    <location>
        <begin position="114"/>
        <end position="135"/>
    </location>
</feature>
<organism evidence="2">
    <name type="scientific">Tanacetum cinerariifolium</name>
    <name type="common">Dalmatian daisy</name>
    <name type="synonym">Chrysanthemum cinerariifolium</name>
    <dbReference type="NCBI Taxonomy" id="118510"/>
    <lineage>
        <taxon>Eukaryota</taxon>
        <taxon>Viridiplantae</taxon>
        <taxon>Streptophyta</taxon>
        <taxon>Embryophyta</taxon>
        <taxon>Tracheophyta</taxon>
        <taxon>Spermatophyta</taxon>
        <taxon>Magnoliopsida</taxon>
        <taxon>eudicotyledons</taxon>
        <taxon>Gunneridae</taxon>
        <taxon>Pentapetalae</taxon>
        <taxon>asterids</taxon>
        <taxon>campanulids</taxon>
        <taxon>Asterales</taxon>
        <taxon>Asteraceae</taxon>
        <taxon>Asteroideae</taxon>
        <taxon>Anthemideae</taxon>
        <taxon>Anthemidinae</taxon>
        <taxon>Tanacetum</taxon>
    </lineage>
</organism>
<name>A0A699RDE1_TANCI</name>
<evidence type="ECO:0000313" key="2">
    <source>
        <dbReference type="EMBL" id="GFC80561.1"/>
    </source>
</evidence>
<sequence length="158" mass="18438">MWPKNTFNRVALKCGVLLDVDDQDDEHFHKKQICINTNVPTNIFESFKLIYRGNVFWVRAKEVPGWIPDFMEDNDEVDDSKGEEDSVGQGNVQSEDPFNIYELLNHKRPVIDKNSNSKESLKYPPRYTPTGTKEAIGEKQFDSKKIRRMMLRNPFVQV</sequence>
<gene>
    <name evidence="2" type="ORF">Tci_852531</name>
</gene>
<proteinExistence type="predicted"/>
<reference evidence="2" key="1">
    <citation type="journal article" date="2019" name="Sci. Rep.">
        <title>Draft genome of Tanacetum cinerariifolium, the natural source of mosquito coil.</title>
        <authorList>
            <person name="Yamashiro T."/>
            <person name="Shiraishi A."/>
            <person name="Satake H."/>
            <person name="Nakayama K."/>
        </authorList>
    </citation>
    <scope>NUCLEOTIDE SEQUENCE</scope>
</reference>
<dbReference type="AlphaFoldDB" id="A0A699RDE1"/>
<feature type="non-terminal residue" evidence="2">
    <location>
        <position position="158"/>
    </location>
</feature>
<protein>
    <submittedName>
        <fullName evidence="2">Nucleotide-binding alpha-beta plait domain-containing protein</fullName>
    </submittedName>
</protein>
<accession>A0A699RDE1</accession>
<comment type="caution">
    <text evidence="2">The sequence shown here is derived from an EMBL/GenBank/DDBJ whole genome shotgun (WGS) entry which is preliminary data.</text>
</comment>
<evidence type="ECO:0000256" key="1">
    <source>
        <dbReference type="SAM" id="MobiDB-lite"/>
    </source>
</evidence>